<reference evidence="1" key="2">
    <citation type="submission" date="2020-08" db="EMBL/GenBank/DDBJ databases">
        <title>Draft Genome Sequence of Cumin Blight Pathogen Alternaria burnsii.</title>
        <authorList>
            <person name="Feng Z."/>
        </authorList>
    </citation>
    <scope>NUCLEOTIDE SEQUENCE</scope>
    <source>
        <strain evidence="1">CBS107.38</strain>
    </source>
</reference>
<gene>
    <name evidence="1" type="ORF">GT037_001885</name>
</gene>
<keyword evidence="2" id="KW-1185">Reference proteome</keyword>
<dbReference type="EMBL" id="JAAABM010000002">
    <property type="protein sequence ID" value="KAF7680234.1"/>
    <property type="molecule type" value="Genomic_DNA"/>
</dbReference>
<name>A0A8H7B9Q8_9PLEO</name>
<dbReference type="RefSeq" id="XP_038790224.1">
    <property type="nucleotide sequence ID" value="XM_038926932.1"/>
</dbReference>
<sequence>SWSGLETLALSTCFWKTPRLRPLSALAISKVTRCSLSTWPTPEGFTGPLWPTIAPPSRVDGEAGLYPSTCLRLFIFHRLLKHAINDANITTAKTLITVATMYVPKDVTGEEDAIQDCISVELE</sequence>
<proteinExistence type="predicted"/>
<evidence type="ECO:0000313" key="2">
    <source>
        <dbReference type="Proteomes" id="UP000596902"/>
    </source>
</evidence>
<organism evidence="1 2">
    <name type="scientific">Alternaria burnsii</name>
    <dbReference type="NCBI Taxonomy" id="1187904"/>
    <lineage>
        <taxon>Eukaryota</taxon>
        <taxon>Fungi</taxon>
        <taxon>Dikarya</taxon>
        <taxon>Ascomycota</taxon>
        <taxon>Pezizomycotina</taxon>
        <taxon>Dothideomycetes</taxon>
        <taxon>Pleosporomycetidae</taxon>
        <taxon>Pleosporales</taxon>
        <taxon>Pleosporineae</taxon>
        <taxon>Pleosporaceae</taxon>
        <taxon>Alternaria</taxon>
        <taxon>Alternaria sect. Alternaria</taxon>
    </lineage>
</organism>
<dbReference type="AlphaFoldDB" id="A0A8H7B9Q8"/>
<feature type="non-terminal residue" evidence="1">
    <location>
        <position position="1"/>
    </location>
</feature>
<dbReference type="GeneID" id="62200110"/>
<protein>
    <submittedName>
        <fullName evidence="1">Uncharacterized protein</fullName>
    </submittedName>
</protein>
<evidence type="ECO:0000313" key="1">
    <source>
        <dbReference type="EMBL" id="KAF7680234.1"/>
    </source>
</evidence>
<reference evidence="1" key="1">
    <citation type="submission" date="2020-01" db="EMBL/GenBank/DDBJ databases">
        <authorList>
            <person name="Feng Z.H.Z."/>
        </authorList>
    </citation>
    <scope>NUCLEOTIDE SEQUENCE</scope>
    <source>
        <strain evidence="1">CBS107.38</strain>
    </source>
</reference>
<dbReference type="Proteomes" id="UP000596902">
    <property type="component" value="Unassembled WGS sequence"/>
</dbReference>
<comment type="caution">
    <text evidence="1">The sequence shown here is derived from an EMBL/GenBank/DDBJ whole genome shotgun (WGS) entry which is preliminary data.</text>
</comment>
<accession>A0A8H7B9Q8</accession>